<evidence type="ECO:0000313" key="1">
    <source>
        <dbReference type="EMBL" id="SBT08345.1"/>
    </source>
</evidence>
<reference evidence="1 2" key="1">
    <citation type="submission" date="2016-06" db="EMBL/GenBank/DDBJ databases">
        <authorList>
            <person name="Kjaerup R.B."/>
            <person name="Dalgaard T.S."/>
            <person name="Juul-Madsen H.R."/>
        </authorList>
    </citation>
    <scope>NUCLEOTIDE SEQUENCE [LARGE SCALE GENOMIC DNA]</scope>
    <source>
        <strain evidence="1">2</strain>
    </source>
</reference>
<evidence type="ECO:0000313" key="2">
    <source>
        <dbReference type="Proteomes" id="UP000199600"/>
    </source>
</evidence>
<sequence>MSATVLLEWNFTPPDYFEEAIAILRHDYAMNIADGKVEAKIESSIFTSNSSIRQALHDSLNDRFLGVQLLTHRPYELSKSTITRVHPDGRREMSIELESACFVISGGSVDFQVTDKDGNVIADSKRDRIERKKSLAELVSAHRASDGLLGAMLRSYDAGVRDPNNELVHLYEIRDALSVKFGGEGSARAALAITASQWSRLGQLCNNEPLCQGRHRGKTGEVLRDATEAELAEARGIARAMIEAYLQYIDPQNLQGSS</sequence>
<accession>A0A1A8XTE8</accession>
<name>A0A1A8XTE8_9RHOO</name>
<dbReference type="AlphaFoldDB" id="A0A1A8XTE8"/>
<dbReference type="Proteomes" id="UP000199600">
    <property type="component" value="Unassembled WGS sequence"/>
</dbReference>
<gene>
    <name evidence="1" type="ORF">PROAA_2680003</name>
</gene>
<proteinExistence type="predicted"/>
<dbReference type="RefSeq" id="WP_186411201.1">
    <property type="nucleotide sequence ID" value="NZ_FLQY01000188.1"/>
</dbReference>
<protein>
    <submittedName>
        <fullName evidence="1">Putative ferric uptake regulation protein</fullName>
    </submittedName>
</protein>
<dbReference type="EMBL" id="FLQY01000188">
    <property type="protein sequence ID" value="SBT08345.1"/>
    <property type="molecule type" value="Genomic_DNA"/>
</dbReference>
<organism evidence="1 2">
    <name type="scientific">Candidatus Propionivibrio aalborgensis</name>
    <dbReference type="NCBI Taxonomy" id="1860101"/>
    <lineage>
        <taxon>Bacteria</taxon>
        <taxon>Pseudomonadati</taxon>
        <taxon>Pseudomonadota</taxon>
        <taxon>Betaproteobacteria</taxon>
        <taxon>Rhodocyclales</taxon>
        <taxon>Rhodocyclaceae</taxon>
        <taxon>Propionivibrio</taxon>
    </lineage>
</organism>
<keyword evidence="2" id="KW-1185">Reference proteome</keyword>